<reference evidence="1 2" key="1">
    <citation type="submission" date="2013-11" db="EMBL/GenBank/DDBJ databases">
        <title>Genome sequencing of Stegodyphus mimosarum.</title>
        <authorList>
            <person name="Bechsgaard J."/>
        </authorList>
    </citation>
    <scope>NUCLEOTIDE SEQUENCE [LARGE SCALE GENOMIC DNA]</scope>
</reference>
<gene>
    <name evidence="1" type="ORF">X975_15825</name>
</gene>
<organism evidence="1 2">
    <name type="scientific">Stegodyphus mimosarum</name>
    <name type="common">African social velvet spider</name>
    <dbReference type="NCBI Taxonomy" id="407821"/>
    <lineage>
        <taxon>Eukaryota</taxon>
        <taxon>Metazoa</taxon>
        <taxon>Ecdysozoa</taxon>
        <taxon>Arthropoda</taxon>
        <taxon>Chelicerata</taxon>
        <taxon>Arachnida</taxon>
        <taxon>Araneae</taxon>
        <taxon>Araneomorphae</taxon>
        <taxon>Entelegynae</taxon>
        <taxon>Eresoidea</taxon>
        <taxon>Eresidae</taxon>
        <taxon>Stegodyphus</taxon>
    </lineage>
</organism>
<sequence>MIACKQHTACDVEFAKKKIHYVSSFQYYPVSFSCHFFKNKYFPRTVILGKTHIHTHNIYMATRNIK</sequence>
<dbReference type="AlphaFoldDB" id="A0A087UBR0"/>
<dbReference type="Proteomes" id="UP000054359">
    <property type="component" value="Unassembled WGS sequence"/>
</dbReference>
<proteinExistence type="predicted"/>
<name>A0A087UBR0_STEMI</name>
<evidence type="ECO:0000313" key="1">
    <source>
        <dbReference type="EMBL" id="KFM74799.1"/>
    </source>
</evidence>
<accession>A0A087UBR0</accession>
<evidence type="ECO:0000313" key="2">
    <source>
        <dbReference type="Proteomes" id="UP000054359"/>
    </source>
</evidence>
<feature type="non-terminal residue" evidence="1">
    <location>
        <position position="66"/>
    </location>
</feature>
<keyword evidence="2" id="KW-1185">Reference proteome</keyword>
<dbReference type="EMBL" id="KK119117">
    <property type="protein sequence ID" value="KFM74799.1"/>
    <property type="molecule type" value="Genomic_DNA"/>
</dbReference>
<dbReference type="PROSITE" id="PS51257">
    <property type="entry name" value="PROKAR_LIPOPROTEIN"/>
    <property type="match status" value="1"/>
</dbReference>
<protein>
    <submittedName>
        <fullName evidence="1">Uncharacterized protein</fullName>
    </submittedName>
</protein>